<accession>A0A9D4L0P2</accession>
<gene>
    <name evidence="3" type="ORF">DPMN_091981</name>
</gene>
<protein>
    <submittedName>
        <fullName evidence="3">Uncharacterized protein</fullName>
    </submittedName>
</protein>
<evidence type="ECO:0000313" key="3">
    <source>
        <dbReference type="EMBL" id="KAH3849578.1"/>
    </source>
</evidence>
<feature type="signal peptide" evidence="2">
    <location>
        <begin position="1"/>
        <end position="20"/>
    </location>
</feature>
<comment type="caution">
    <text evidence="3">The sequence shown here is derived from an EMBL/GenBank/DDBJ whole genome shotgun (WGS) entry which is preliminary data.</text>
</comment>
<keyword evidence="1" id="KW-1133">Transmembrane helix</keyword>
<dbReference type="EMBL" id="JAIWYP010000003">
    <property type="protein sequence ID" value="KAH3849578.1"/>
    <property type="molecule type" value="Genomic_DNA"/>
</dbReference>
<keyword evidence="1" id="KW-0472">Membrane</keyword>
<dbReference type="AlphaFoldDB" id="A0A9D4L0P2"/>
<organism evidence="3 4">
    <name type="scientific">Dreissena polymorpha</name>
    <name type="common">Zebra mussel</name>
    <name type="synonym">Mytilus polymorpha</name>
    <dbReference type="NCBI Taxonomy" id="45954"/>
    <lineage>
        <taxon>Eukaryota</taxon>
        <taxon>Metazoa</taxon>
        <taxon>Spiralia</taxon>
        <taxon>Lophotrochozoa</taxon>
        <taxon>Mollusca</taxon>
        <taxon>Bivalvia</taxon>
        <taxon>Autobranchia</taxon>
        <taxon>Heteroconchia</taxon>
        <taxon>Euheterodonta</taxon>
        <taxon>Imparidentia</taxon>
        <taxon>Neoheterodontei</taxon>
        <taxon>Myida</taxon>
        <taxon>Dreissenoidea</taxon>
        <taxon>Dreissenidae</taxon>
        <taxon>Dreissena</taxon>
    </lineage>
</organism>
<name>A0A9D4L0P2_DREPO</name>
<reference evidence="3" key="1">
    <citation type="journal article" date="2019" name="bioRxiv">
        <title>The Genome of the Zebra Mussel, Dreissena polymorpha: A Resource for Invasive Species Research.</title>
        <authorList>
            <person name="McCartney M.A."/>
            <person name="Auch B."/>
            <person name="Kono T."/>
            <person name="Mallez S."/>
            <person name="Zhang Y."/>
            <person name="Obille A."/>
            <person name="Becker A."/>
            <person name="Abrahante J.E."/>
            <person name="Garbe J."/>
            <person name="Badalamenti J.P."/>
            <person name="Herman A."/>
            <person name="Mangelson H."/>
            <person name="Liachko I."/>
            <person name="Sullivan S."/>
            <person name="Sone E.D."/>
            <person name="Koren S."/>
            <person name="Silverstein K.A.T."/>
            <person name="Beckman K.B."/>
            <person name="Gohl D.M."/>
        </authorList>
    </citation>
    <scope>NUCLEOTIDE SEQUENCE</scope>
    <source>
        <strain evidence="3">Duluth1</strain>
        <tissue evidence="3">Whole animal</tissue>
    </source>
</reference>
<feature type="chain" id="PRO_5039324604" evidence="2">
    <location>
        <begin position="21"/>
        <end position="103"/>
    </location>
</feature>
<evidence type="ECO:0000313" key="4">
    <source>
        <dbReference type="Proteomes" id="UP000828390"/>
    </source>
</evidence>
<reference evidence="3" key="2">
    <citation type="submission" date="2020-11" db="EMBL/GenBank/DDBJ databases">
        <authorList>
            <person name="McCartney M.A."/>
            <person name="Auch B."/>
            <person name="Kono T."/>
            <person name="Mallez S."/>
            <person name="Becker A."/>
            <person name="Gohl D.M."/>
            <person name="Silverstein K.A.T."/>
            <person name="Koren S."/>
            <person name="Bechman K.B."/>
            <person name="Herman A."/>
            <person name="Abrahante J.E."/>
            <person name="Garbe J."/>
        </authorList>
    </citation>
    <scope>NUCLEOTIDE SEQUENCE</scope>
    <source>
        <strain evidence="3">Duluth1</strain>
        <tissue evidence="3">Whole animal</tissue>
    </source>
</reference>
<dbReference type="Proteomes" id="UP000828390">
    <property type="component" value="Unassembled WGS sequence"/>
</dbReference>
<sequence length="103" mass="11290">MPFKVNQFFVAVIITSAALGMDVLGANNSVGTGGWYWIRSSLSNRTQTVWMLLAGNSWEIACYLLTALVHTTTTPRAILQTWTSLKFEPKTTRSSITASACIC</sequence>
<evidence type="ECO:0000256" key="2">
    <source>
        <dbReference type="SAM" id="SignalP"/>
    </source>
</evidence>
<feature type="transmembrane region" description="Helical" evidence="1">
    <location>
        <begin position="49"/>
        <end position="69"/>
    </location>
</feature>
<keyword evidence="2" id="KW-0732">Signal</keyword>
<keyword evidence="4" id="KW-1185">Reference proteome</keyword>
<keyword evidence="1" id="KW-0812">Transmembrane</keyword>
<proteinExistence type="predicted"/>
<evidence type="ECO:0000256" key="1">
    <source>
        <dbReference type="SAM" id="Phobius"/>
    </source>
</evidence>